<evidence type="ECO:0000256" key="5">
    <source>
        <dbReference type="ARBA" id="ARBA00022723"/>
    </source>
</evidence>
<evidence type="ECO:0000313" key="9">
    <source>
        <dbReference type="EMBL" id="CAG9314638.1"/>
    </source>
</evidence>
<keyword evidence="7" id="KW-0783">Tetrahydrobiopterin biosynthesis</keyword>
<keyword evidence="6" id="KW-0862">Zinc</keyword>
<sequence>MSTEEGKISQSFELKVYHKTCSFNAAHILAGQSWQEDLHGHGYTIAVMIKSKVIGADGFVVDFSVIKAALKQLCQTLNNKVLVASKSTSLQVVDLEDHIRILAPRNTFYEFPKRMCALLPINNSSAEELAKYISESIWEGLESSIKDRGIIEFGTVVSETYTQQDGSYTMRISE</sequence>
<evidence type="ECO:0000256" key="3">
    <source>
        <dbReference type="ARBA" id="ARBA00009164"/>
    </source>
</evidence>
<evidence type="ECO:0000256" key="7">
    <source>
        <dbReference type="ARBA" id="ARBA00023007"/>
    </source>
</evidence>
<evidence type="ECO:0000256" key="2">
    <source>
        <dbReference type="ARBA" id="ARBA00005126"/>
    </source>
</evidence>
<name>A0AAU9IME5_9CILI</name>
<evidence type="ECO:0000256" key="8">
    <source>
        <dbReference type="ARBA" id="ARBA00023239"/>
    </source>
</evidence>
<keyword evidence="8" id="KW-0456">Lyase</keyword>
<dbReference type="Proteomes" id="UP001162131">
    <property type="component" value="Unassembled WGS sequence"/>
</dbReference>
<reference evidence="9" key="1">
    <citation type="submission" date="2021-09" db="EMBL/GenBank/DDBJ databases">
        <authorList>
            <consortium name="AG Swart"/>
            <person name="Singh M."/>
            <person name="Singh A."/>
            <person name="Seah K."/>
            <person name="Emmerich C."/>
        </authorList>
    </citation>
    <scope>NUCLEOTIDE SEQUENCE</scope>
    <source>
        <strain evidence="9">ATCC30299</strain>
    </source>
</reference>
<dbReference type="Gene3D" id="3.30.479.10">
    <property type="entry name" value="6-pyruvoyl tetrahydropterin synthase/QueD"/>
    <property type="match status" value="1"/>
</dbReference>
<keyword evidence="10" id="KW-1185">Reference proteome</keyword>
<dbReference type="InterPro" id="IPR038418">
    <property type="entry name" value="6-PTP_synth/QueD_sf"/>
</dbReference>
<comment type="cofactor">
    <cofactor evidence="1">
        <name>Zn(2+)</name>
        <dbReference type="ChEBI" id="CHEBI:29105"/>
    </cofactor>
</comment>
<gene>
    <name evidence="9" type="ORF">BSTOLATCC_MIC11639</name>
</gene>
<comment type="caution">
    <text evidence="9">The sequence shown here is derived from an EMBL/GenBank/DDBJ whole genome shotgun (WGS) entry which is preliminary data.</text>
</comment>
<evidence type="ECO:0000256" key="1">
    <source>
        <dbReference type="ARBA" id="ARBA00001947"/>
    </source>
</evidence>
<comment type="similarity">
    <text evidence="3">Belongs to the PTPS family.</text>
</comment>
<dbReference type="InterPro" id="IPR007115">
    <property type="entry name" value="6-PTP_synth/QueD"/>
</dbReference>
<dbReference type="SUPFAM" id="SSF55620">
    <property type="entry name" value="Tetrahydrobiopterin biosynthesis enzymes-like"/>
    <property type="match status" value="1"/>
</dbReference>
<evidence type="ECO:0000256" key="4">
    <source>
        <dbReference type="ARBA" id="ARBA00013100"/>
    </source>
</evidence>
<dbReference type="Pfam" id="PF01242">
    <property type="entry name" value="PTPS"/>
    <property type="match status" value="1"/>
</dbReference>
<keyword evidence="5" id="KW-0479">Metal-binding</keyword>
<protein>
    <recommendedName>
        <fullName evidence="4">6-pyruvoyltetrahydropterin synthase</fullName>
        <ecNumber evidence="4">4.2.3.12</ecNumber>
    </recommendedName>
</protein>
<dbReference type="PANTHER" id="PTHR12589:SF7">
    <property type="entry name" value="6-PYRUVOYL TETRAHYDROBIOPTERIN SYNTHASE"/>
    <property type="match status" value="1"/>
</dbReference>
<proteinExistence type="inferred from homology"/>
<dbReference type="EC" id="4.2.3.12" evidence="4"/>
<evidence type="ECO:0000256" key="6">
    <source>
        <dbReference type="ARBA" id="ARBA00022833"/>
    </source>
</evidence>
<dbReference type="PANTHER" id="PTHR12589">
    <property type="entry name" value="PYRUVOYL TETRAHYDROBIOPTERIN SYNTHASE"/>
    <property type="match status" value="1"/>
</dbReference>
<dbReference type="EMBL" id="CAJZBQ010000012">
    <property type="protein sequence ID" value="CAG9314638.1"/>
    <property type="molecule type" value="Genomic_DNA"/>
</dbReference>
<organism evidence="9 10">
    <name type="scientific">Blepharisma stoltei</name>
    <dbReference type="NCBI Taxonomy" id="1481888"/>
    <lineage>
        <taxon>Eukaryota</taxon>
        <taxon>Sar</taxon>
        <taxon>Alveolata</taxon>
        <taxon>Ciliophora</taxon>
        <taxon>Postciliodesmatophora</taxon>
        <taxon>Heterotrichea</taxon>
        <taxon>Heterotrichida</taxon>
        <taxon>Blepharismidae</taxon>
        <taxon>Blepharisma</taxon>
    </lineage>
</organism>
<accession>A0AAU9IME5</accession>
<evidence type="ECO:0000313" key="10">
    <source>
        <dbReference type="Proteomes" id="UP001162131"/>
    </source>
</evidence>
<dbReference type="GO" id="GO:0003874">
    <property type="term" value="F:6-pyruvoyltetrahydropterin synthase activity"/>
    <property type="evidence" value="ECO:0007669"/>
    <property type="project" value="UniProtKB-EC"/>
</dbReference>
<dbReference type="GO" id="GO:0046872">
    <property type="term" value="F:metal ion binding"/>
    <property type="evidence" value="ECO:0007669"/>
    <property type="project" value="UniProtKB-KW"/>
</dbReference>
<comment type="pathway">
    <text evidence="2">Cofactor biosynthesis; tetrahydrobiopterin biosynthesis; tetrahydrobiopterin from 7,8-dihydroneopterin triphosphate: step 1/3.</text>
</comment>
<dbReference type="GO" id="GO:0006729">
    <property type="term" value="P:tetrahydrobiopterin biosynthetic process"/>
    <property type="evidence" value="ECO:0007669"/>
    <property type="project" value="UniProtKB-KW"/>
</dbReference>
<dbReference type="AlphaFoldDB" id="A0AAU9IME5"/>